<gene>
    <name evidence="2" type="ORF">V0288_23120</name>
</gene>
<dbReference type="Pfam" id="PF04480">
    <property type="entry name" value="DUF559"/>
    <property type="match status" value="1"/>
</dbReference>
<feature type="domain" description="DUF559" evidence="1">
    <location>
        <begin position="171"/>
        <end position="236"/>
    </location>
</feature>
<evidence type="ECO:0000313" key="3">
    <source>
        <dbReference type="Proteomes" id="UP001328733"/>
    </source>
</evidence>
<evidence type="ECO:0000313" key="2">
    <source>
        <dbReference type="EMBL" id="MEG3440039.1"/>
    </source>
</evidence>
<dbReference type="RefSeq" id="WP_332867510.1">
    <property type="nucleotide sequence ID" value="NZ_JBAFSM010000071.1"/>
</dbReference>
<sequence length="238" mass="27137">MQPDPDNSIVPTGGKLPLSREMNTSQLLDFLLALDRAKAKDVSRKTIQEWLSPRTRPGFYCEMEPTLHLAYADQRDGPNTIHWWRLYFDRTWQEKIDRTLQSSALATVKKINGKTEGFEWGGMMFRSPAEVKIADALYQRGVLFFANARGRVSDRGSPVSRSSGLTAGRLEVDFLVFHRGKCISLEVDGKHHEKSDQAHRDYIRDRLLLGEGIPTARFTASECFQNPDAVIEEFLNMF</sequence>
<accession>A0AAW9R1S8</accession>
<reference evidence="2 3" key="1">
    <citation type="submission" date="2024-01" db="EMBL/GenBank/DDBJ databases">
        <title>Genomic insights into the taxonomy and metabolism of the cyanobacterium Pannus brasiliensis CCIBt3594.</title>
        <authorList>
            <person name="Machado M."/>
            <person name="Botero N.B."/>
            <person name="Andreote A.P.D."/>
            <person name="Feitosa A.M.T."/>
            <person name="Popin R."/>
            <person name="Sivonen K."/>
            <person name="Fiore M.F."/>
        </authorList>
    </citation>
    <scope>NUCLEOTIDE SEQUENCE [LARGE SCALE GENOMIC DNA]</scope>
    <source>
        <strain evidence="2 3">CCIBt3594</strain>
    </source>
</reference>
<dbReference type="EMBL" id="JBAFSM010000071">
    <property type="protein sequence ID" value="MEG3440039.1"/>
    <property type="molecule type" value="Genomic_DNA"/>
</dbReference>
<protein>
    <submittedName>
        <fullName evidence="2">DUF559 domain-containing protein</fullName>
    </submittedName>
</protein>
<dbReference type="Gene3D" id="3.40.960.10">
    <property type="entry name" value="VSR Endonuclease"/>
    <property type="match status" value="1"/>
</dbReference>
<comment type="caution">
    <text evidence="2">The sequence shown here is derived from an EMBL/GenBank/DDBJ whole genome shotgun (WGS) entry which is preliminary data.</text>
</comment>
<keyword evidence="3" id="KW-1185">Reference proteome</keyword>
<evidence type="ECO:0000259" key="1">
    <source>
        <dbReference type="Pfam" id="PF04480"/>
    </source>
</evidence>
<name>A0AAW9R1S8_9CHRO</name>
<dbReference type="InterPro" id="IPR007569">
    <property type="entry name" value="DUF559"/>
</dbReference>
<dbReference type="AlphaFoldDB" id="A0AAW9R1S8"/>
<organism evidence="2 3">
    <name type="scientific">Pannus brasiliensis CCIBt3594</name>
    <dbReference type="NCBI Taxonomy" id="1427578"/>
    <lineage>
        <taxon>Bacteria</taxon>
        <taxon>Bacillati</taxon>
        <taxon>Cyanobacteriota</taxon>
        <taxon>Cyanophyceae</taxon>
        <taxon>Oscillatoriophycideae</taxon>
        <taxon>Chroococcales</taxon>
        <taxon>Microcystaceae</taxon>
        <taxon>Pannus</taxon>
    </lineage>
</organism>
<dbReference type="Proteomes" id="UP001328733">
    <property type="component" value="Unassembled WGS sequence"/>
</dbReference>
<proteinExistence type="predicted"/>